<dbReference type="Pfam" id="PF13365">
    <property type="entry name" value="Trypsin_2"/>
    <property type="match status" value="1"/>
</dbReference>
<dbReference type="GO" id="GO:0004252">
    <property type="term" value="F:serine-type endopeptidase activity"/>
    <property type="evidence" value="ECO:0007669"/>
    <property type="project" value="InterPro"/>
</dbReference>
<dbReference type="GO" id="GO:0006508">
    <property type="term" value="P:proteolysis"/>
    <property type="evidence" value="ECO:0007669"/>
    <property type="project" value="InterPro"/>
</dbReference>
<protein>
    <submittedName>
        <fullName evidence="1">Unannotated protein</fullName>
    </submittedName>
</protein>
<dbReference type="InterPro" id="IPR001940">
    <property type="entry name" value="Peptidase_S1C"/>
</dbReference>
<organism evidence="1">
    <name type="scientific">freshwater metagenome</name>
    <dbReference type="NCBI Taxonomy" id="449393"/>
    <lineage>
        <taxon>unclassified sequences</taxon>
        <taxon>metagenomes</taxon>
        <taxon>ecological metagenomes</taxon>
    </lineage>
</organism>
<gene>
    <name evidence="1" type="ORF">UFOPK3554_01256</name>
</gene>
<dbReference type="AlphaFoldDB" id="A0A6J7Y2H2"/>
<proteinExistence type="predicted"/>
<sequence length="245" mass="26320">MRDNSNKFIAFLAIIATPFALGAFLLTWAPSQQYANDDPTHDGYVPPRSIQNLVEKTQQSTVTVWCDASSKNSMLGTAWAVNLGTDVKTNLPTTLITNHHVIKGCLKGKGKLTIALPGKDTVKAVILKWDVENDLAVIASHLKLPPLKLSEYGPWPGYWVMAMGSADGYEGSVAFGNVLNSTDTSVLITNNLSHGNSGGPLVDNEGNVVGVSSWGSETEQYNGAKSLDAFCAKILTCEGHTWWAP</sequence>
<accession>A0A6J7Y2H2</accession>
<name>A0A6J7Y2H2_9ZZZZ</name>
<dbReference type="SUPFAM" id="SSF50494">
    <property type="entry name" value="Trypsin-like serine proteases"/>
    <property type="match status" value="1"/>
</dbReference>
<dbReference type="PANTHER" id="PTHR22939:SF129">
    <property type="entry name" value="SERINE PROTEASE HTRA2, MITOCHONDRIAL"/>
    <property type="match status" value="1"/>
</dbReference>
<dbReference type="InterPro" id="IPR009003">
    <property type="entry name" value="Peptidase_S1_PA"/>
</dbReference>
<dbReference type="Gene3D" id="2.40.10.120">
    <property type="match status" value="1"/>
</dbReference>
<reference evidence="1" key="1">
    <citation type="submission" date="2020-05" db="EMBL/GenBank/DDBJ databases">
        <authorList>
            <person name="Chiriac C."/>
            <person name="Salcher M."/>
            <person name="Ghai R."/>
            <person name="Kavagutti S V."/>
        </authorList>
    </citation>
    <scope>NUCLEOTIDE SEQUENCE</scope>
</reference>
<dbReference type="PANTHER" id="PTHR22939">
    <property type="entry name" value="SERINE PROTEASE FAMILY S1C HTRA-RELATED"/>
    <property type="match status" value="1"/>
</dbReference>
<dbReference type="EMBL" id="CAFBSG010000028">
    <property type="protein sequence ID" value="CAB5241126.1"/>
    <property type="molecule type" value="Genomic_DNA"/>
</dbReference>
<dbReference type="PRINTS" id="PR00834">
    <property type="entry name" value="PROTEASES2C"/>
</dbReference>
<evidence type="ECO:0000313" key="1">
    <source>
        <dbReference type="EMBL" id="CAB5241126.1"/>
    </source>
</evidence>